<name>A0A0E9S0N1_ANGAN</name>
<protein>
    <submittedName>
        <fullName evidence="1">Uncharacterized protein</fullName>
    </submittedName>
</protein>
<evidence type="ECO:0000313" key="1">
    <source>
        <dbReference type="EMBL" id="JAH34722.1"/>
    </source>
</evidence>
<reference evidence="1" key="2">
    <citation type="journal article" date="2015" name="Fish Shellfish Immunol.">
        <title>Early steps in the European eel (Anguilla anguilla)-Vibrio vulnificus interaction in the gills: Role of the RtxA13 toxin.</title>
        <authorList>
            <person name="Callol A."/>
            <person name="Pajuelo D."/>
            <person name="Ebbesson L."/>
            <person name="Teles M."/>
            <person name="MacKenzie S."/>
            <person name="Amaro C."/>
        </authorList>
    </citation>
    <scope>NUCLEOTIDE SEQUENCE</scope>
</reference>
<organism evidence="1">
    <name type="scientific">Anguilla anguilla</name>
    <name type="common">European freshwater eel</name>
    <name type="synonym">Muraena anguilla</name>
    <dbReference type="NCBI Taxonomy" id="7936"/>
    <lineage>
        <taxon>Eukaryota</taxon>
        <taxon>Metazoa</taxon>
        <taxon>Chordata</taxon>
        <taxon>Craniata</taxon>
        <taxon>Vertebrata</taxon>
        <taxon>Euteleostomi</taxon>
        <taxon>Actinopterygii</taxon>
        <taxon>Neopterygii</taxon>
        <taxon>Teleostei</taxon>
        <taxon>Anguilliformes</taxon>
        <taxon>Anguillidae</taxon>
        <taxon>Anguilla</taxon>
    </lineage>
</organism>
<dbReference type="AlphaFoldDB" id="A0A0E9S0N1"/>
<dbReference type="EMBL" id="GBXM01073855">
    <property type="protein sequence ID" value="JAH34722.1"/>
    <property type="molecule type" value="Transcribed_RNA"/>
</dbReference>
<sequence>MHGHPFLLLHHFSNIINTHRTKHTCITKTAVKLSINLYGELRRKDILITYSRTHHQIHIPGLYSAPFLRSICS</sequence>
<proteinExistence type="predicted"/>
<accession>A0A0E9S0N1</accession>
<reference evidence="1" key="1">
    <citation type="submission" date="2014-11" db="EMBL/GenBank/DDBJ databases">
        <authorList>
            <person name="Amaro Gonzalez C."/>
        </authorList>
    </citation>
    <scope>NUCLEOTIDE SEQUENCE</scope>
</reference>